<feature type="compositionally biased region" description="Acidic residues" evidence="2">
    <location>
        <begin position="933"/>
        <end position="945"/>
    </location>
</feature>
<feature type="compositionally biased region" description="Polar residues" evidence="2">
    <location>
        <begin position="391"/>
        <end position="436"/>
    </location>
</feature>
<proteinExistence type="predicted"/>
<feature type="compositionally biased region" description="Basic and acidic residues" evidence="2">
    <location>
        <begin position="983"/>
        <end position="995"/>
    </location>
</feature>
<feature type="compositionally biased region" description="Low complexity" evidence="2">
    <location>
        <begin position="672"/>
        <end position="689"/>
    </location>
</feature>
<feature type="compositionally biased region" description="Polar residues" evidence="2">
    <location>
        <begin position="871"/>
        <end position="883"/>
    </location>
</feature>
<feature type="region of interest" description="Disordered" evidence="2">
    <location>
        <begin position="784"/>
        <end position="849"/>
    </location>
</feature>
<evidence type="ECO:0000313" key="4">
    <source>
        <dbReference type="Proteomes" id="UP000325313"/>
    </source>
</evidence>
<organism evidence="3 4">
    <name type="scientific">Puccinia graminis f. sp. tritici</name>
    <dbReference type="NCBI Taxonomy" id="56615"/>
    <lineage>
        <taxon>Eukaryota</taxon>
        <taxon>Fungi</taxon>
        <taxon>Dikarya</taxon>
        <taxon>Basidiomycota</taxon>
        <taxon>Pucciniomycotina</taxon>
        <taxon>Pucciniomycetes</taxon>
        <taxon>Pucciniales</taxon>
        <taxon>Pucciniaceae</taxon>
        <taxon>Puccinia</taxon>
    </lineage>
</organism>
<name>A0A5B0MIC6_PUCGR</name>
<sequence>MTKNKSAAGGPKTSAPTTLDTLFNTLQALVDRLDKIEALSKESSLNSEIPHHSMEFLTARLDDLAKRLEQMEKTLDSDSIHSLDIQTNTPASIHQQGKMSYASVATPSSKQTTAQITAPTRSIKNVPHPLPSIPSNSYINRFRRGHTIIRTRPGTEKPFLNLSPMQIVTNVNQALSSINAKIDNTLVQVQAVTRFPTGDIKFITKNRTMAKWLLEHKHSWTHLADPNFKTPMATYTVMIHSVPTEFEANNNIHLNKLCAQNDIPYDMIEKARWLGQPLKNGKQHGTLLINVKDKKLAQDITRGSLIIDGTLLTASRYTPGPPQCFNCLEMGHPAFYYNHSRCYSHNRTKPISHRSNRSTSSSTNDHPVLRPVALNNFSPTSSAITCPEPITQPQPTSIRTRTQSLATTHSKIRTTSNNRPATASQDPSFKSESTQLIKKLKSYGPSPSDRPVPSTKKAQTRPPPISLSTQLKPQHIRTHRPTGSAGNHPTPPSPRSRSASAAATVFDIVRPSRRRDGNQNSSTITPFTPPLPVAPSISSLRSPADPPQRDRTKSNRLPPSPLSIHRLSTSRPNAHRRASSLDSITAEFPPPRSPHQQYFKNSGFIQTSRKFSACSSQVSPSEFSEEIITQTSRPSTAHTSPLSSANPRSRFSPRDNRQLAAPQGLKPRLINSASSVSLSPKSPFPSKLARPSEPHSPKLLEPVEITSSGSPANWTLNVSGSSTFEPTVCLVPDLPGTILRLRQTPTDKPQSLLEPHLKKIIKIGVNGNELVEWEIRLAVPTRPRLNSSRSIHDLPPQPSPRTRLHSKSRIHPPKLVMNNDSRQVGPAGGSQSTNALHDSSHSKSNVNPSTSVITLNLNTFRASDIKELTAPASTNAPRKSNQVPSQAPSSLLSLFPSTTSPAKSVQSQRSVGQARSPSPASSASNPSSPVSLVEEETLETEDDELPIGKGYRRKRFDTYVAPVNKQTASQAQQSGSDQISHQSKIESKSRRSFVHPDKNSHFKLKTEDNRFRMNNEPTEDSIKVSENHQLAFNLERQLAHSKLLGLSDEGENKSNLKKPRNDELESNDNQNFNGLHHFHQQNLNRNSNCSSNLDRNSLMEKSYWSETDTATSSSIVNFRIFNDDQHHQDDDHDLADV</sequence>
<evidence type="ECO:0000256" key="2">
    <source>
        <dbReference type="SAM" id="MobiDB-lite"/>
    </source>
</evidence>
<feature type="region of interest" description="Disordered" evidence="2">
    <location>
        <begin position="347"/>
        <end position="598"/>
    </location>
</feature>
<evidence type="ECO:0000256" key="1">
    <source>
        <dbReference type="SAM" id="Coils"/>
    </source>
</evidence>
<feature type="coiled-coil region" evidence="1">
    <location>
        <begin position="19"/>
        <end position="74"/>
    </location>
</feature>
<feature type="region of interest" description="Disordered" evidence="2">
    <location>
        <begin position="624"/>
        <end position="706"/>
    </location>
</feature>
<feature type="compositionally biased region" description="Basic and acidic residues" evidence="2">
    <location>
        <begin position="1050"/>
        <end position="1063"/>
    </location>
</feature>
<feature type="compositionally biased region" description="Polar residues" evidence="2">
    <location>
        <begin position="375"/>
        <end position="384"/>
    </location>
</feature>
<feature type="compositionally biased region" description="Polar residues" evidence="2">
    <location>
        <begin position="965"/>
        <end position="982"/>
    </location>
</feature>
<feature type="compositionally biased region" description="Low complexity" evidence="2">
    <location>
        <begin position="495"/>
        <end position="504"/>
    </location>
</feature>
<dbReference type="EMBL" id="VDEP01000472">
    <property type="protein sequence ID" value="KAA1075520.1"/>
    <property type="molecule type" value="Genomic_DNA"/>
</dbReference>
<feature type="region of interest" description="Disordered" evidence="2">
    <location>
        <begin position="870"/>
        <end position="950"/>
    </location>
</feature>
<reference evidence="3 4" key="1">
    <citation type="submission" date="2019-05" db="EMBL/GenBank/DDBJ databases">
        <title>Emergence of the Ug99 lineage of the wheat stem rust pathogen through somatic hybridization.</title>
        <authorList>
            <person name="Li F."/>
            <person name="Upadhyaya N.M."/>
            <person name="Sperschneider J."/>
            <person name="Matny O."/>
            <person name="Nguyen-Phuc H."/>
            <person name="Mago R."/>
            <person name="Raley C."/>
            <person name="Miller M.E."/>
            <person name="Silverstein K.A.T."/>
            <person name="Henningsen E."/>
            <person name="Hirsch C.D."/>
            <person name="Visser B."/>
            <person name="Pretorius Z.A."/>
            <person name="Steffenson B.J."/>
            <person name="Schwessinger B."/>
            <person name="Dodds P.N."/>
            <person name="Figueroa M."/>
        </authorList>
    </citation>
    <scope>NUCLEOTIDE SEQUENCE [LARGE SCALE GENOMIC DNA]</scope>
    <source>
        <strain evidence="3 4">Ug99</strain>
    </source>
</reference>
<keyword evidence="1" id="KW-0175">Coiled coil</keyword>
<gene>
    <name evidence="3" type="ORF">PGTUg99_020998</name>
</gene>
<comment type="caution">
    <text evidence="3">The sequence shown here is derived from an EMBL/GenBank/DDBJ whole genome shotgun (WGS) entry which is preliminary data.</text>
</comment>
<accession>A0A5B0MIC6</accession>
<feature type="compositionally biased region" description="Polar residues" evidence="2">
    <location>
        <begin position="829"/>
        <end position="849"/>
    </location>
</feature>
<feature type="compositionally biased region" description="Low complexity" evidence="2">
    <location>
        <begin position="916"/>
        <end position="932"/>
    </location>
</feature>
<feature type="compositionally biased region" description="Polar residues" evidence="2">
    <location>
        <begin position="624"/>
        <end position="649"/>
    </location>
</feature>
<feature type="region of interest" description="Disordered" evidence="2">
    <location>
        <begin position="1044"/>
        <end position="1068"/>
    </location>
</feature>
<feature type="compositionally biased region" description="Polar residues" evidence="2">
    <location>
        <begin position="903"/>
        <end position="915"/>
    </location>
</feature>
<dbReference type="AlphaFoldDB" id="A0A5B0MIC6"/>
<feature type="compositionally biased region" description="Basic residues" evidence="2">
    <location>
        <begin position="347"/>
        <end position="356"/>
    </location>
</feature>
<feature type="compositionally biased region" description="Basic residues" evidence="2">
    <location>
        <begin position="802"/>
        <end position="812"/>
    </location>
</feature>
<protein>
    <submittedName>
        <fullName evidence="3">Uncharacterized protein</fullName>
    </submittedName>
</protein>
<feature type="region of interest" description="Disordered" evidence="2">
    <location>
        <begin position="965"/>
        <end position="995"/>
    </location>
</feature>
<dbReference type="Proteomes" id="UP000325313">
    <property type="component" value="Unassembled WGS sequence"/>
</dbReference>
<feature type="compositionally biased region" description="Low complexity" evidence="2">
    <location>
        <begin position="884"/>
        <end position="902"/>
    </location>
</feature>
<evidence type="ECO:0000313" key="3">
    <source>
        <dbReference type="EMBL" id="KAA1075520.1"/>
    </source>
</evidence>